<feature type="binding site" evidence="7">
    <location>
        <position position="1038"/>
    </location>
    <ligand>
        <name>ATP</name>
        <dbReference type="ChEBI" id="CHEBI:30616"/>
    </ligand>
</feature>
<dbReference type="PANTHER" id="PTHR48016:SF32">
    <property type="entry name" value="MITOGEN-ACTIVATED PROTEIN KINASE KINASE KINASE 4"/>
    <property type="match status" value="1"/>
</dbReference>
<evidence type="ECO:0000256" key="5">
    <source>
        <dbReference type="ARBA" id="ARBA00022777"/>
    </source>
</evidence>
<evidence type="ECO:0000256" key="7">
    <source>
        <dbReference type="PROSITE-ProRule" id="PRU10141"/>
    </source>
</evidence>
<proteinExistence type="inferred from homology"/>
<keyword evidence="4 7" id="KW-0547">Nucleotide-binding</keyword>
<dbReference type="Pfam" id="PF19431">
    <property type="entry name" value="MEKK4_N"/>
    <property type="match status" value="3"/>
</dbReference>
<feature type="domain" description="Protein kinase" evidence="9">
    <location>
        <begin position="1009"/>
        <end position="1270"/>
    </location>
</feature>
<evidence type="ECO:0000256" key="6">
    <source>
        <dbReference type="ARBA" id="ARBA00022840"/>
    </source>
</evidence>
<keyword evidence="5" id="KW-0418">Kinase</keyword>
<organism evidence="10 11">
    <name type="scientific">Ceutorhynchus assimilis</name>
    <name type="common">cabbage seed weevil</name>
    <dbReference type="NCBI Taxonomy" id="467358"/>
    <lineage>
        <taxon>Eukaryota</taxon>
        <taxon>Metazoa</taxon>
        <taxon>Ecdysozoa</taxon>
        <taxon>Arthropoda</taxon>
        <taxon>Hexapoda</taxon>
        <taxon>Insecta</taxon>
        <taxon>Pterygota</taxon>
        <taxon>Neoptera</taxon>
        <taxon>Endopterygota</taxon>
        <taxon>Coleoptera</taxon>
        <taxon>Polyphaga</taxon>
        <taxon>Cucujiformia</taxon>
        <taxon>Curculionidae</taxon>
        <taxon>Ceutorhynchinae</taxon>
        <taxon>Ceutorhynchus</taxon>
    </lineage>
</organism>
<keyword evidence="6 7" id="KW-0067">ATP-binding</keyword>
<evidence type="ECO:0000256" key="8">
    <source>
        <dbReference type="SAM" id="MobiDB-lite"/>
    </source>
</evidence>
<feature type="compositionally biased region" description="Polar residues" evidence="8">
    <location>
        <begin position="898"/>
        <end position="929"/>
    </location>
</feature>
<evidence type="ECO:0000256" key="1">
    <source>
        <dbReference type="ARBA" id="ARBA00006529"/>
    </source>
</evidence>
<comment type="similarity">
    <text evidence="1">Belongs to the protein kinase superfamily. STE Ser/Thr protein kinase family. MAP kinase kinase kinase subfamily.</text>
</comment>
<dbReference type="GO" id="GO:0005524">
    <property type="term" value="F:ATP binding"/>
    <property type="evidence" value="ECO:0007669"/>
    <property type="project" value="UniProtKB-UniRule"/>
</dbReference>
<dbReference type="EMBL" id="OU892278">
    <property type="protein sequence ID" value="CAG9765356.1"/>
    <property type="molecule type" value="Genomic_DNA"/>
</dbReference>
<protein>
    <recommendedName>
        <fullName evidence="9">Protein kinase domain-containing protein</fullName>
    </recommendedName>
</protein>
<dbReference type="InterPro" id="IPR008271">
    <property type="entry name" value="Ser/Thr_kinase_AS"/>
</dbReference>
<evidence type="ECO:0000256" key="3">
    <source>
        <dbReference type="ARBA" id="ARBA00022679"/>
    </source>
</evidence>
<dbReference type="CDD" id="cd06626">
    <property type="entry name" value="STKc_MEKK4"/>
    <property type="match status" value="1"/>
</dbReference>
<dbReference type="InterPro" id="IPR017441">
    <property type="entry name" value="Protein_kinase_ATP_BS"/>
</dbReference>
<dbReference type="InterPro" id="IPR050538">
    <property type="entry name" value="MAP_kinase_kinase_kinase"/>
</dbReference>
<dbReference type="OrthoDB" id="1043025at2759"/>
<evidence type="ECO:0000256" key="2">
    <source>
        <dbReference type="ARBA" id="ARBA00022527"/>
    </source>
</evidence>
<name>A0A9N9QD11_9CUCU</name>
<keyword evidence="11" id="KW-1185">Reference proteome</keyword>
<gene>
    <name evidence="10" type="ORF">CEUTPL_LOCUS5965</name>
</gene>
<feature type="compositionally biased region" description="Basic residues" evidence="8">
    <location>
        <begin position="25"/>
        <end position="36"/>
    </location>
</feature>
<dbReference type="InterPro" id="IPR045801">
    <property type="entry name" value="MEKK4_N"/>
</dbReference>
<reference evidence="10" key="1">
    <citation type="submission" date="2022-01" db="EMBL/GenBank/DDBJ databases">
        <authorList>
            <person name="King R."/>
        </authorList>
    </citation>
    <scope>NUCLEOTIDE SEQUENCE</scope>
</reference>
<sequence>MEEDLSPNDDMSAWDSYGKTPPRTKILRKNRERKQKFSSPEMSGPKTHPKSKQTLIRRNTVSTMYDELMAKADKTDSEQGFSSGGSKRLNKRQMKLLRGSERDLKLDIVSAQASAQVGPAQSKKSGFGVWQSYGHAPKTPSYSIESCKRFMCLMGRTLPCHKQAFKDCKEDNKKKDSQEVSAEECPQSRVEFYQTLSALIRMGVGKEDRNPRRGMSREESLWQTELKDLIWLELQAYHADRTPMEEDEYLCLARQSVDSLLENIMSYKFKRHHRKYSSQNSDSGVEDDCVGCNSIFCCSCMEAQNEALREIGGLMKRLEDAESLFPSSKAFAELYPVYNSPEFVSRVKAISLWFNMTEMQRLKLNILARLVLYLDPKSGNWPIMSDEVSSGSSSDSNNSIGSSMDGSMLIKNDMYNIVPLALFISKKDHNNVSPYRRYIENVLKTRALSKSVSFLELLHNNVLHKVHMTLAKPDFMGIFSKTVCDDQEEELLRYGSWSPEAKSLDLPSYRSMFLFLMFVPLEVIKEYLHMRLEQKPENPSPLSVRQLMRELKEGLKIAALERNRINKYIVAVESGGESLPDFQYKILDDFQNCMVKVFKDYLEYLEHWVSFSRNTFHKNLLEEEYYFSLSVVNNIEKGNELLASKYAKILGSILERIATRLMQKIDEFLHEISKEDVNTLKQTMFNVCRELQIFFNDEREMTMKTMAFTTLIKKESFKYITKEDMIFVKNSIVAFKCLIPKAIAKVQSFFDYTTIEAFDESDRLALAARIREILLQIYRFGFEFYKEVTDGVSSEFRAKVVYSMVHFAKLWMSFVTDRCERGRGMRPRWATQGMEFLLTVTEPANTRYLSEEEFEDLKKTMDECISHLIGTTAPSTPESGFHSASPRPSLEHIRIKSRGSSPSPRPTYKSQRSAPTRKTSMEQQSPNNDTLDHINLSFNNLSLKRDKSSSLVRIKLPPKTHEERVLDAIEHLEHKIDEKLHKEQLIGKILQCNNEKKNLVVRKNVTFSWQRGIKIGQGRFGKVYTAVNNKTGEMMAVKEIAIQHNDTVTIKRISSEMKILEGISHNNLVKYYGVEVYTDKMLLFMEFCSEGTLENLIIAAENGLPELLVRKYTFQLLSGVACLHEHGIVHRDIKPANIFLTQEGNCLKIGDFGCAAKIKSHTTMPGELQGFVGTQAYMAPEVFTKNMNEGHGRAADIWSVGCVVIEMASGKRPWAQYDSNYQIMFKVGMGQSPDPPDDLIDEGLDFLDLCFKHDPKERATAEDLLTQNFVKVGDEFI</sequence>
<evidence type="ECO:0000256" key="4">
    <source>
        <dbReference type="ARBA" id="ARBA00022741"/>
    </source>
</evidence>
<dbReference type="PROSITE" id="PS50011">
    <property type="entry name" value="PROTEIN_KINASE_DOM"/>
    <property type="match status" value="1"/>
</dbReference>
<keyword evidence="2" id="KW-0723">Serine/threonine-protein kinase</keyword>
<dbReference type="AlphaFoldDB" id="A0A9N9QD11"/>
<feature type="region of interest" description="Disordered" evidence="8">
    <location>
        <begin position="1"/>
        <end position="58"/>
    </location>
</feature>
<dbReference type="InterPro" id="IPR011009">
    <property type="entry name" value="Kinase-like_dom_sf"/>
</dbReference>
<keyword evidence="3" id="KW-0808">Transferase</keyword>
<dbReference type="PROSITE" id="PS00107">
    <property type="entry name" value="PROTEIN_KINASE_ATP"/>
    <property type="match status" value="1"/>
</dbReference>
<dbReference type="Gene3D" id="1.10.510.10">
    <property type="entry name" value="Transferase(Phosphotransferase) domain 1"/>
    <property type="match status" value="1"/>
</dbReference>
<evidence type="ECO:0000259" key="9">
    <source>
        <dbReference type="PROSITE" id="PS50011"/>
    </source>
</evidence>
<evidence type="ECO:0000313" key="10">
    <source>
        <dbReference type="EMBL" id="CAG9765356.1"/>
    </source>
</evidence>
<dbReference type="SUPFAM" id="SSF56112">
    <property type="entry name" value="Protein kinase-like (PK-like)"/>
    <property type="match status" value="1"/>
</dbReference>
<feature type="region of interest" description="Disordered" evidence="8">
    <location>
        <begin position="870"/>
        <end position="932"/>
    </location>
</feature>
<dbReference type="PANTHER" id="PTHR48016">
    <property type="entry name" value="MAP KINASE KINASE KINASE SSK2-RELATED-RELATED"/>
    <property type="match status" value="1"/>
</dbReference>
<dbReference type="Pfam" id="PF00069">
    <property type="entry name" value="Pkinase"/>
    <property type="match status" value="1"/>
</dbReference>
<dbReference type="Proteomes" id="UP001152799">
    <property type="component" value="Chromosome 2"/>
</dbReference>
<accession>A0A9N9QD11</accession>
<dbReference type="GO" id="GO:0000165">
    <property type="term" value="P:MAPK cascade"/>
    <property type="evidence" value="ECO:0007669"/>
    <property type="project" value="InterPro"/>
</dbReference>
<dbReference type="PROSITE" id="PS00108">
    <property type="entry name" value="PROTEIN_KINASE_ST"/>
    <property type="match status" value="1"/>
</dbReference>
<evidence type="ECO:0000313" key="11">
    <source>
        <dbReference type="Proteomes" id="UP001152799"/>
    </source>
</evidence>
<dbReference type="GO" id="GO:0004674">
    <property type="term" value="F:protein serine/threonine kinase activity"/>
    <property type="evidence" value="ECO:0007669"/>
    <property type="project" value="UniProtKB-KW"/>
</dbReference>
<dbReference type="InterPro" id="IPR000719">
    <property type="entry name" value="Prot_kinase_dom"/>
</dbReference>
<dbReference type="SMART" id="SM00220">
    <property type="entry name" value="S_TKc"/>
    <property type="match status" value="1"/>
</dbReference>